<proteinExistence type="predicted"/>
<evidence type="ECO:0000313" key="3">
    <source>
        <dbReference type="Proteomes" id="UP000799424"/>
    </source>
</evidence>
<dbReference type="Proteomes" id="UP000799424">
    <property type="component" value="Unassembled WGS sequence"/>
</dbReference>
<feature type="region of interest" description="Disordered" evidence="1">
    <location>
        <begin position="1"/>
        <end position="26"/>
    </location>
</feature>
<feature type="compositionally biased region" description="Polar residues" evidence="1">
    <location>
        <begin position="13"/>
        <end position="22"/>
    </location>
</feature>
<feature type="compositionally biased region" description="Low complexity" evidence="1">
    <location>
        <begin position="70"/>
        <end position="83"/>
    </location>
</feature>
<protein>
    <submittedName>
        <fullName evidence="2">Uncharacterized protein</fullName>
    </submittedName>
</protein>
<dbReference type="EMBL" id="MU006250">
    <property type="protein sequence ID" value="KAF2818643.1"/>
    <property type="molecule type" value="Genomic_DNA"/>
</dbReference>
<evidence type="ECO:0000256" key="1">
    <source>
        <dbReference type="SAM" id="MobiDB-lite"/>
    </source>
</evidence>
<evidence type="ECO:0000313" key="2">
    <source>
        <dbReference type="EMBL" id="KAF2818643.1"/>
    </source>
</evidence>
<organism evidence="2 3">
    <name type="scientific">Ophiobolus disseminans</name>
    <dbReference type="NCBI Taxonomy" id="1469910"/>
    <lineage>
        <taxon>Eukaryota</taxon>
        <taxon>Fungi</taxon>
        <taxon>Dikarya</taxon>
        <taxon>Ascomycota</taxon>
        <taxon>Pezizomycotina</taxon>
        <taxon>Dothideomycetes</taxon>
        <taxon>Pleosporomycetidae</taxon>
        <taxon>Pleosporales</taxon>
        <taxon>Pleosporineae</taxon>
        <taxon>Phaeosphaeriaceae</taxon>
        <taxon>Ophiobolus</taxon>
    </lineage>
</organism>
<dbReference type="AlphaFoldDB" id="A0A6A6ZD80"/>
<name>A0A6A6ZD80_9PLEO</name>
<sequence>MQQTSDAVVHATKASSSQSTNPDPIGRCIQHSSVATVALVSGLEPSTTPFDQSMQQTTTAEVNEPYLSFSPSTGTSTSTSAGTRPIDQSMQQRSAAAVNVPILGFGLSTSSEPTEVWKDKAFELGAHRNRVLAYSPGPYQKMMVGVGDVCLADRSNWVARLWTLDNGTAHKLPVRRGVIQ</sequence>
<gene>
    <name evidence="2" type="ORF">CC86DRAFT_388767</name>
</gene>
<accession>A0A6A6ZD80</accession>
<keyword evidence="3" id="KW-1185">Reference proteome</keyword>
<feature type="region of interest" description="Disordered" evidence="1">
    <location>
        <begin position="65"/>
        <end position="91"/>
    </location>
</feature>
<reference evidence="2" key="1">
    <citation type="journal article" date="2020" name="Stud. Mycol.">
        <title>101 Dothideomycetes genomes: a test case for predicting lifestyles and emergence of pathogens.</title>
        <authorList>
            <person name="Haridas S."/>
            <person name="Albert R."/>
            <person name="Binder M."/>
            <person name="Bloem J."/>
            <person name="Labutti K."/>
            <person name="Salamov A."/>
            <person name="Andreopoulos B."/>
            <person name="Baker S."/>
            <person name="Barry K."/>
            <person name="Bills G."/>
            <person name="Bluhm B."/>
            <person name="Cannon C."/>
            <person name="Castanera R."/>
            <person name="Culley D."/>
            <person name="Daum C."/>
            <person name="Ezra D."/>
            <person name="Gonzalez J."/>
            <person name="Henrissat B."/>
            <person name="Kuo A."/>
            <person name="Liang C."/>
            <person name="Lipzen A."/>
            <person name="Lutzoni F."/>
            <person name="Magnuson J."/>
            <person name="Mondo S."/>
            <person name="Nolan M."/>
            <person name="Ohm R."/>
            <person name="Pangilinan J."/>
            <person name="Park H.-J."/>
            <person name="Ramirez L."/>
            <person name="Alfaro M."/>
            <person name="Sun H."/>
            <person name="Tritt A."/>
            <person name="Yoshinaga Y."/>
            <person name="Zwiers L.-H."/>
            <person name="Turgeon B."/>
            <person name="Goodwin S."/>
            <person name="Spatafora J."/>
            <person name="Crous P."/>
            <person name="Grigoriev I."/>
        </authorList>
    </citation>
    <scope>NUCLEOTIDE SEQUENCE</scope>
    <source>
        <strain evidence="2">CBS 113818</strain>
    </source>
</reference>